<sequence>MVVKTIYITRHGYREDWVNETPHLPTGRPHDPPLSKLGLKQARELGNYLQDKGIERVYCSPFYRCLQTVSPLIKDTGIPLYIDNSVAEWYGLAYSEYRLPAPIKELQENHFPFIRTDYTSSIELPTSTETMQQCHERTKEGLDTLIEQLDKEENGPETILLVGHAASVITAIRALLNNVKYPSSPSTASVSKLIRNGKDWDIVFNADTTHLSDGKQRAWTFSGDVPDYEKNKKVSKEPVTVE</sequence>
<evidence type="ECO:0000313" key="1">
    <source>
        <dbReference type="EMBL" id="KAG2219396.1"/>
    </source>
</evidence>
<dbReference type="SUPFAM" id="SSF53254">
    <property type="entry name" value="Phosphoglycerate mutase-like"/>
    <property type="match status" value="1"/>
</dbReference>
<dbReference type="EMBL" id="JAEPRB010000181">
    <property type="protein sequence ID" value="KAG2219396.1"/>
    <property type="molecule type" value="Genomic_DNA"/>
</dbReference>
<dbReference type="Gene3D" id="3.40.50.1240">
    <property type="entry name" value="Phosphoglycerate mutase-like"/>
    <property type="match status" value="1"/>
</dbReference>
<dbReference type="AlphaFoldDB" id="A0A8H7VDT1"/>
<dbReference type="Proteomes" id="UP000646827">
    <property type="component" value="Unassembled WGS sequence"/>
</dbReference>
<dbReference type="OrthoDB" id="414418at2759"/>
<dbReference type="PANTHER" id="PTHR16469:SF51">
    <property type="entry name" value="TRANSCRIPTION FACTOR TAU 55 KDA SUBUNIT"/>
    <property type="match status" value="1"/>
</dbReference>
<dbReference type="InterPro" id="IPR051710">
    <property type="entry name" value="Phosphatase_SH3-domain"/>
</dbReference>
<dbReference type="InterPro" id="IPR029033">
    <property type="entry name" value="His_PPase_superfam"/>
</dbReference>
<protein>
    <recommendedName>
        <fullName evidence="3">Phosphoglycerate mutase</fullName>
    </recommendedName>
</protein>
<comment type="caution">
    <text evidence="1">The sequence shown here is derived from an EMBL/GenBank/DDBJ whole genome shotgun (WGS) entry which is preliminary data.</text>
</comment>
<dbReference type="CDD" id="cd07067">
    <property type="entry name" value="HP_PGM_like"/>
    <property type="match status" value="1"/>
</dbReference>
<keyword evidence="2" id="KW-1185">Reference proteome</keyword>
<dbReference type="InterPro" id="IPR013078">
    <property type="entry name" value="His_Pase_superF_clade-1"/>
</dbReference>
<gene>
    <name evidence="1" type="ORF">INT45_010972</name>
</gene>
<accession>A0A8H7VDT1</accession>
<reference evidence="1 2" key="1">
    <citation type="submission" date="2020-12" db="EMBL/GenBank/DDBJ databases">
        <title>Metabolic potential, ecology and presence of endohyphal bacteria is reflected in genomic diversity of Mucoromycotina.</title>
        <authorList>
            <person name="Muszewska A."/>
            <person name="Okrasinska A."/>
            <person name="Steczkiewicz K."/>
            <person name="Drgas O."/>
            <person name="Orlowska M."/>
            <person name="Perlinska-Lenart U."/>
            <person name="Aleksandrzak-Piekarczyk T."/>
            <person name="Szatraj K."/>
            <person name="Zielenkiewicz U."/>
            <person name="Pilsyk S."/>
            <person name="Malc E."/>
            <person name="Mieczkowski P."/>
            <person name="Kruszewska J.S."/>
            <person name="Biernat P."/>
            <person name="Pawlowska J."/>
        </authorList>
    </citation>
    <scope>NUCLEOTIDE SEQUENCE [LARGE SCALE GENOMIC DNA]</scope>
    <source>
        <strain evidence="1 2">CBS 142.35</strain>
    </source>
</reference>
<evidence type="ECO:0008006" key="3">
    <source>
        <dbReference type="Google" id="ProtNLM"/>
    </source>
</evidence>
<dbReference type="SMART" id="SM00855">
    <property type="entry name" value="PGAM"/>
    <property type="match status" value="1"/>
</dbReference>
<dbReference type="Pfam" id="PF00300">
    <property type="entry name" value="His_Phos_1"/>
    <property type="match status" value="1"/>
</dbReference>
<organism evidence="1 2">
    <name type="scientific">Circinella minor</name>
    <dbReference type="NCBI Taxonomy" id="1195481"/>
    <lineage>
        <taxon>Eukaryota</taxon>
        <taxon>Fungi</taxon>
        <taxon>Fungi incertae sedis</taxon>
        <taxon>Mucoromycota</taxon>
        <taxon>Mucoromycotina</taxon>
        <taxon>Mucoromycetes</taxon>
        <taxon>Mucorales</taxon>
        <taxon>Lichtheimiaceae</taxon>
        <taxon>Circinella</taxon>
    </lineage>
</organism>
<evidence type="ECO:0000313" key="2">
    <source>
        <dbReference type="Proteomes" id="UP000646827"/>
    </source>
</evidence>
<name>A0A8H7VDT1_9FUNG</name>
<proteinExistence type="predicted"/>
<dbReference type="PANTHER" id="PTHR16469">
    <property type="entry name" value="UBIQUITIN-ASSOCIATED AND SH3 DOMAIN-CONTAINING BA-RELATED"/>
    <property type="match status" value="1"/>
</dbReference>